<name>A0AAD8NJI1_TARER</name>
<evidence type="ECO:0000313" key="2">
    <source>
        <dbReference type="Proteomes" id="UP001229421"/>
    </source>
</evidence>
<protein>
    <submittedName>
        <fullName evidence="1">Uncharacterized protein</fullName>
    </submittedName>
</protein>
<proteinExistence type="predicted"/>
<accession>A0AAD8NJI1</accession>
<organism evidence="1 2">
    <name type="scientific">Tagetes erecta</name>
    <name type="common">African marigold</name>
    <dbReference type="NCBI Taxonomy" id="13708"/>
    <lineage>
        <taxon>Eukaryota</taxon>
        <taxon>Viridiplantae</taxon>
        <taxon>Streptophyta</taxon>
        <taxon>Embryophyta</taxon>
        <taxon>Tracheophyta</taxon>
        <taxon>Spermatophyta</taxon>
        <taxon>Magnoliopsida</taxon>
        <taxon>eudicotyledons</taxon>
        <taxon>Gunneridae</taxon>
        <taxon>Pentapetalae</taxon>
        <taxon>asterids</taxon>
        <taxon>campanulids</taxon>
        <taxon>Asterales</taxon>
        <taxon>Asteraceae</taxon>
        <taxon>Asteroideae</taxon>
        <taxon>Heliantheae alliance</taxon>
        <taxon>Tageteae</taxon>
        <taxon>Tagetes</taxon>
    </lineage>
</organism>
<gene>
    <name evidence="1" type="ORF">QVD17_36803</name>
</gene>
<dbReference type="AlphaFoldDB" id="A0AAD8NJI1"/>
<dbReference type="Proteomes" id="UP001229421">
    <property type="component" value="Unassembled WGS sequence"/>
</dbReference>
<keyword evidence="2" id="KW-1185">Reference proteome</keyword>
<dbReference type="EMBL" id="JAUHHV010000010">
    <property type="protein sequence ID" value="KAK1410268.1"/>
    <property type="molecule type" value="Genomic_DNA"/>
</dbReference>
<evidence type="ECO:0000313" key="1">
    <source>
        <dbReference type="EMBL" id="KAK1410268.1"/>
    </source>
</evidence>
<comment type="caution">
    <text evidence="1">The sequence shown here is derived from an EMBL/GenBank/DDBJ whole genome shotgun (WGS) entry which is preliminary data.</text>
</comment>
<reference evidence="1" key="1">
    <citation type="journal article" date="2023" name="bioRxiv">
        <title>Improved chromosome-level genome assembly for marigold (Tagetes erecta).</title>
        <authorList>
            <person name="Jiang F."/>
            <person name="Yuan L."/>
            <person name="Wang S."/>
            <person name="Wang H."/>
            <person name="Xu D."/>
            <person name="Wang A."/>
            <person name="Fan W."/>
        </authorList>
    </citation>
    <scope>NUCLEOTIDE SEQUENCE</scope>
    <source>
        <strain evidence="1">WSJ</strain>
        <tissue evidence="1">Leaf</tissue>
    </source>
</reference>
<sequence>MVTFLELLAANDVKILPLKLHKSLYKVDENETKELLKKGLLRLQAYDQTAASANGFDPTNIFKAVLSSTEKGFVGGLIHRRHISRLLYFIHRFGH</sequence>